<dbReference type="InterPro" id="IPR017956">
    <property type="entry name" value="AT_hook_DNA-bd_motif"/>
</dbReference>
<keyword evidence="6" id="KW-0805">Transcription regulation</keyword>
<evidence type="ECO:0000256" key="7">
    <source>
        <dbReference type="ARBA" id="ARBA00023125"/>
    </source>
</evidence>
<keyword evidence="13" id="KW-1185">Reference proteome</keyword>
<dbReference type="PROSITE" id="PS00028">
    <property type="entry name" value="ZINC_FINGER_C2H2_1"/>
    <property type="match status" value="10"/>
</dbReference>
<feature type="compositionally biased region" description="Basic residues" evidence="10">
    <location>
        <begin position="1346"/>
        <end position="1357"/>
    </location>
</feature>
<keyword evidence="4 9" id="KW-0863">Zinc-finger</keyword>
<proteinExistence type="inferred from homology"/>
<dbReference type="GO" id="GO:0000978">
    <property type="term" value="F:RNA polymerase II cis-regulatory region sequence-specific DNA binding"/>
    <property type="evidence" value="ECO:0007669"/>
    <property type="project" value="TreeGrafter"/>
</dbReference>
<evidence type="ECO:0000256" key="10">
    <source>
        <dbReference type="SAM" id="MobiDB-lite"/>
    </source>
</evidence>
<evidence type="ECO:0000256" key="5">
    <source>
        <dbReference type="ARBA" id="ARBA00022833"/>
    </source>
</evidence>
<dbReference type="SMART" id="SM00355">
    <property type="entry name" value="ZnF_C2H2"/>
    <property type="match status" value="14"/>
</dbReference>
<feature type="region of interest" description="Disordered" evidence="10">
    <location>
        <begin position="635"/>
        <end position="670"/>
    </location>
</feature>
<dbReference type="SUPFAM" id="SSF57667">
    <property type="entry name" value="beta-beta-alpha zinc fingers"/>
    <property type="match status" value="5"/>
</dbReference>
<comment type="similarity">
    <text evidence="1">Belongs to the krueppel C2H2-type zinc-finger protein family.</text>
</comment>
<dbReference type="InterPro" id="IPR050752">
    <property type="entry name" value="C2H2-ZF_domain"/>
</dbReference>
<feature type="domain" description="C2H2-type" evidence="11">
    <location>
        <begin position="2088"/>
        <end position="2115"/>
    </location>
</feature>
<name>A0A8C7GEK4_ONCKI</name>
<dbReference type="Ensembl" id="ENSOKIT00005043181.1">
    <property type="protein sequence ID" value="ENSOKIP00005040935.1"/>
    <property type="gene ID" value="ENSOKIG00005017352.1"/>
</dbReference>
<dbReference type="GO" id="GO:0000981">
    <property type="term" value="F:DNA-binding transcription factor activity, RNA polymerase II-specific"/>
    <property type="evidence" value="ECO:0007669"/>
    <property type="project" value="TreeGrafter"/>
</dbReference>
<dbReference type="FunFam" id="3.30.160.60:FF:002737">
    <property type="entry name" value="AGAP008430-PA"/>
    <property type="match status" value="1"/>
</dbReference>
<keyword evidence="7" id="KW-0238">DNA-binding</keyword>
<feature type="region of interest" description="Disordered" evidence="10">
    <location>
        <begin position="301"/>
        <end position="331"/>
    </location>
</feature>
<reference evidence="12" key="1">
    <citation type="submission" date="2025-08" db="UniProtKB">
        <authorList>
            <consortium name="Ensembl"/>
        </authorList>
    </citation>
    <scope>IDENTIFICATION</scope>
</reference>
<keyword evidence="2" id="KW-0479">Metal-binding</keyword>
<dbReference type="GeneTree" id="ENSGT00940000164807"/>
<accession>A0A8C7GEK4</accession>
<dbReference type="GO" id="GO:0008270">
    <property type="term" value="F:zinc ion binding"/>
    <property type="evidence" value="ECO:0007669"/>
    <property type="project" value="UniProtKB-KW"/>
</dbReference>
<feature type="domain" description="C2H2-type" evidence="11">
    <location>
        <begin position="2499"/>
        <end position="2531"/>
    </location>
</feature>
<feature type="compositionally biased region" description="Polar residues" evidence="10">
    <location>
        <begin position="1476"/>
        <end position="1488"/>
    </location>
</feature>
<evidence type="ECO:0000256" key="9">
    <source>
        <dbReference type="PROSITE-ProRule" id="PRU00042"/>
    </source>
</evidence>
<sequence>MEESWDSIEEAGDYKTDAARHLPSCSCQQITEHKVGHTNRNVFQLMFSRPYSNLHNNHLFVFIQMFCQKGTEVGEEILTDKTYKSMTAFKVKNDEGSAPFSDIHSHSKIMAQDLQRKAAERRATEVTHDKCPSFSERSCSVGLTNVQEICILSSGFDVKKIRGRDSAAVEVGTIVSPPPFSSSLSKNIKGNVTLSPTEKIAVTQGLSASSLSDHARFSREVVDKKTYADVSHQTLPLADTKKGKEKMSFNTLLPVMEKQQKRKAGRPYKKKTLVKMAKLLAIGQERYSDATEIHGVTHHKDTLTPSRKQTKEKKKDEMFPPTTSSDTWFGCNSTSDSSNHLTIAHSDDIISASQIAGPSISMELNQPSRIQKTSKTTQKEEFKITEVSALKLTTVTKGQYSPIEQALTHNTLVPPENALKVQKRTGRNKTMISKGGNRRTQAFKRNRMNPSSLFTPQSQSSNATPQEKNNSGLSQDETPLQSSDIKMEPKYLSDTSVLDVTNNVKEHQKREPPSKNFTEGNIKSPGIMSKCFDLSITQKDQGARSDMKREIKDNVTANISAVGNQGEMTPRTQELSRLKSIEDVLKLKRKAGRPFKKNRLFKMDKLVAIAQEGRTNDPENSGMTKECVPKFPAYHPLKSKVKKEKTDTQTLASNSPTSPSRRSNRTCKTTPKTVQKMQVLTHTLAQSVLSVPSNLIELKSEDTTLMSSTVSPILLCSAEIFPQQESHRCGKPPKKNTKVNKHMTTAVPHPPIFAVVSKTLAEIVSTGNGKEAKKDIGSKRKYKRVPGTRGVSELLCTNGIPQGDIHTQTNRDEVYSKTSAPTVPQSQNTRKREVKNKKGTEKAAVPLSDETVLPVSDCQVQSHSATPLLPSKIKTQSDTLYLTPRTVRKKNPKTCKEIKKTSPKVEKAQVPSLDPSLGVEHRCHDVPHVDQMRQVEAVIESVIEDLHKPLKHVSHRKTFKEKASNVLALTLNPSLGVEHRTPDVPQVDHIRQMEAVIESVMEDLHKKDASNVAPLKPTTFSASDNLLEQHNNSTLPQSSFMSCGETKSGLKHAIPKTSTKNKSKTLMNDKLTCKSYSKNSKKAAMQTSVPTSDTMHVSTVKKNSNICQERKRSSQKAEKAQDPSLGVEHKSPEMDQWREEEALIDSVNENLHKLLKHKDQQKKLQEEASNVSTSTVDPSLVVEHGCPDRIRQVEAVIDSLIEDLHKPLKPNGQQKKFKEETSNISALEQTAFLTSDNLLEQQNHCTLPQYYLLTKSGLKHAKPKMSTKMKSKACSKGKLFKHAKKAAVITSDPSIGAENGCLEMPSHFTQAERGGKGDVKTNKCVGKHEKEAVISVTGDHLETAAHKPHQRKGPRKKLKEEDSSVSKPEQVESTTSDSQLRQHDHNDSQQVSLLVSAAKTESGIEHIMPEMEMTNKPKTCRKRKILSKQSSKITETPTPLSSKPSLGVEYRYSEMATPFTHVDQVQNILDTPKGSKASNGNTGSNHPISNVRHSRRPSKSNSHITTDLIQDQAILSVASHLTNQPTSPVSTTVSSTAAQGQITELVSSLCTDKRPHKIGRPPKKKKSQRPKRTGIDKNITDDDKVCVQFLSAFVKEELIEEEKSLENRGKEKNGKGKKGKILQTDNVKVKDGNALADDKLVLQVPIDDAGDSISIAIDPISAVIPKHKKGGRIAKGKRVQKIASTPNIPSDQQCMNMSTEEMSLCLSNISEKHRKRKVDSSSADFVNADINVLNLKDDLSDRSEILDSSLLGTQRVKNKGKIKSKTITEEQTVATSVVKEMVWLDLQTTIAALKKKRGRPFKKSTLMRMAKQRSCEQQKSNTSRKPSVNKTQSCKSIGISTGGKMHKFNPMSTTSRRHTRASVAMKNEDLVLKQQQDDIWEITNVSSNIFFPIVTNSRSISVQEIETSETIFSVDAGATQGIQQVESTPLTTPLTKLPHKVTGVKKRRRRNKTGWATKVKSKRPLSKVNCGGTLEVFVQSSIDNTGLSFNSSLCNSLTENDTLESVEQERECRAHVKAVTNYNRVCVEKEINCGDQPLTARAKLQHSSVLLHNLKTRKPMSCHFCSRSFRHITAYTIHKRIHTGVKPYSCQKCGKSFAHLSKLKSHSNIHKQHGPIQCPCCITQSPNKDDLIDHFKIHMKGTKRFSLINKTRRDKEIQIHPYTDYIESPVTLNGRKFLRCSTCLKYFFSKATLKLHLQTHSGVRRFTCKVCGKMFITFSSFNAHEKTHWPVKPYACSVCGKGFVLLRELKTHSHMHSGEMPFFCNHCGQAFSDFSSLRTHQVSKVCFEARDEGDGSKVDIEGFLVEQRADGQINTPMYFKCQICKQLNRRWCQYILHLQTHTNNKPNLCEICGQRYEVPELCVHCKVCCKSSGEERACNSSLSEVWHEPQSLQNPMHVTDFLYNANQEMLSTDDQHPKCKESEPLPPLETMEEYSSDVLPQNPKPACQIPGNGLEINRPSPSNSMCASSAILSPSVMSCNSVRVVQQPSGFHSRFQTHAPCDRYPRGQCGKSFNRWNKLWLHQGRHREKRCSFSCTQCNLEFRFLGSYREHMQEHAAQRPYVCPLCPKTYITEEDLNTHLCENHQPCESLKCDTCEKGFTSFRNLERHRLLHRAASSHYCLPCKLPFPSYLALKNHLKAHKARPVIPLPEGPLEPLRFPYHCRKCNARFTTTDLLQAHQVCHLIGGKKTYSSSTNVVSASLTSKLSNKPRARITPLSPTTVPSLLLSKKRNMYRYPHPDRLYVVPKISSQPPVIVSDTEEEPQEILNFSLSSPCNTVSLEHEGQTSPSNNCEANNSDLPQCSCPSCVLIYEPTQCMPKTNTPHMGTN</sequence>
<evidence type="ECO:0000313" key="13">
    <source>
        <dbReference type="Proteomes" id="UP000694557"/>
    </source>
</evidence>
<evidence type="ECO:0000256" key="4">
    <source>
        <dbReference type="ARBA" id="ARBA00022771"/>
    </source>
</evidence>
<dbReference type="GO" id="GO:0005634">
    <property type="term" value="C:nucleus"/>
    <property type="evidence" value="ECO:0007669"/>
    <property type="project" value="UniProtKB-SubCell"/>
</dbReference>
<dbReference type="Proteomes" id="UP000694557">
    <property type="component" value="Unassembled WGS sequence"/>
</dbReference>
<evidence type="ECO:0000256" key="3">
    <source>
        <dbReference type="ARBA" id="ARBA00022737"/>
    </source>
</evidence>
<dbReference type="PANTHER" id="PTHR24384">
    <property type="entry name" value="FINGER PUTATIVE TRANSCRIPTION FACTOR FAMILY-RELATED"/>
    <property type="match status" value="1"/>
</dbReference>
<keyword evidence="5" id="KW-0862">Zinc</keyword>
<evidence type="ECO:0000256" key="1">
    <source>
        <dbReference type="ARBA" id="ARBA00006991"/>
    </source>
</evidence>
<evidence type="ECO:0000259" key="11">
    <source>
        <dbReference type="PROSITE" id="PS50157"/>
    </source>
</evidence>
<dbReference type="Pfam" id="PF00096">
    <property type="entry name" value="zf-C2H2"/>
    <property type="match status" value="4"/>
</dbReference>
<feature type="region of interest" description="Disordered" evidence="10">
    <location>
        <begin position="1548"/>
        <end position="1578"/>
    </location>
</feature>
<feature type="domain" description="C2H2-type" evidence="11">
    <location>
        <begin position="2178"/>
        <end position="2205"/>
    </location>
</feature>
<feature type="region of interest" description="Disordered" evidence="10">
    <location>
        <begin position="1081"/>
        <end position="1134"/>
    </location>
</feature>
<dbReference type="InterPro" id="IPR036236">
    <property type="entry name" value="Znf_C2H2_sf"/>
</dbReference>
<feature type="compositionally biased region" description="Polar residues" evidence="10">
    <location>
        <begin position="816"/>
        <end position="828"/>
    </location>
</feature>
<feature type="domain" description="C2H2-type" evidence="11">
    <location>
        <begin position="2234"/>
        <end position="2261"/>
    </location>
</feature>
<feature type="region of interest" description="Disordered" evidence="10">
    <location>
        <begin position="1812"/>
        <end position="1857"/>
    </location>
</feature>
<feature type="domain" description="C2H2-type" evidence="11">
    <location>
        <begin position="2660"/>
        <end position="2682"/>
    </location>
</feature>
<dbReference type="PROSITE" id="PS50157">
    <property type="entry name" value="ZINC_FINGER_C2H2_2"/>
    <property type="match status" value="11"/>
</dbReference>
<feature type="compositionally biased region" description="Polar residues" evidence="10">
    <location>
        <begin position="321"/>
        <end position="331"/>
    </location>
</feature>
<feature type="compositionally biased region" description="Basic and acidic residues" evidence="10">
    <location>
        <begin position="1404"/>
        <end position="1415"/>
    </location>
</feature>
<evidence type="ECO:0000313" key="12">
    <source>
        <dbReference type="Ensembl" id="ENSOKIP00005040935.1"/>
    </source>
</evidence>
<feature type="region of interest" description="Disordered" evidence="10">
    <location>
        <begin position="421"/>
        <end position="492"/>
    </location>
</feature>
<feature type="domain" description="C2H2-type" evidence="11">
    <location>
        <begin position="2262"/>
        <end position="2281"/>
    </location>
</feature>
<feature type="compositionally biased region" description="Polar residues" evidence="10">
    <location>
        <begin position="1815"/>
        <end position="1839"/>
    </location>
</feature>
<evidence type="ECO:0000256" key="2">
    <source>
        <dbReference type="ARBA" id="ARBA00022723"/>
    </source>
</evidence>
<keyword evidence="8" id="KW-0804">Transcription</keyword>
<organism evidence="12 13">
    <name type="scientific">Oncorhynchus kisutch</name>
    <name type="common">Coho salmon</name>
    <name type="synonym">Salmo kisutch</name>
    <dbReference type="NCBI Taxonomy" id="8019"/>
    <lineage>
        <taxon>Eukaryota</taxon>
        <taxon>Metazoa</taxon>
        <taxon>Chordata</taxon>
        <taxon>Craniata</taxon>
        <taxon>Vertebrata</taxon>
        <taxon>Euteleostomi</taxon>
        <taxon>Actinopterygii</taxon>
        <taxon>Neopterygii</taxon>
        <taxon>Teleostei</taxon>
        <taxon>Protacanthopterygii</taxon>
        <taxon>Salmoniformes</taxon>
        <taxon>Salmonidae</taxon>
        <taxon>Salmoninae</taxon>
        <taxon>Oncorhynchus</taxon>
    </lineage>
</organism>
<feature type="region of interest" description="Disordered" evidence="10">
    <location>
        <begin position="1470"/>
        <end position="1502"/>
    </location>
</feature>
<gene>
    <name evidence="12" type="primary">si:ch73-347e22.4</name>
</gene>
<dbReference type="InterPro" id="IPR013087">
    <property type="entry name" value="Znf_C2H2_type"/>
</dbReference>
<feature type="compositionally biased region" description="Polar residues" evidence="10">
    <location>
        <begin position="1427"/>
        <end position="1444"/>
    </location>
</feature>
<feature type="region of interest" description="Disordered" evidence="10">
    <location>
        <begin position="802"/>
        <end position="843"/>
    </location>
</feature>
<feature type="domain" description="C2H2-type" evidence="11">
    <location>
        <begin position="2319"/>
        <end position="2346"/>
    </location>
</feature>
<feature type="region of interest" description="Disordered" evidence="10">
    <location>
        <begin position="1337"/>
        <end position="1390"/>
    </location>
</feature>
<feature type="domain" description="C2H2-type" evidence="11">
    <location>
        <begin position="2206"/>
        <end position="2233"/>
    </location>
</feature>
<feature type="domain" description="C2H2-type" evidence="11">
    <location>
        <begin position="2533"/>
        <end position="2560"/>
    </location>
</feature>
<feature type="compositionally biased region" description="Basic residues" evidence="10">
    <location>
        <begin position="1554"/>
        <end position="1572"/>
    </location>
</feature>
<feature type="region of interest" description="Disordered" evidence="10">
    <location>
        <begin position="1404"/>
        <end position="1445"/>
    </location>
</feature>
<protein>
    <recommendedName>
        <fullName evidence="11">C2H2-type domain-containing protein</fullName>
    </recommendedName>
</protein>
<feature type="compositionally biased region" description="Polar residues" evidence="10">
    <location>
        <begin position="1085"/>
        <end position="1107"/>
    </location>
</feature>
<dbReference type="Gene3D" id="3.30.160.60">
    <property type="entry name" value="Classic Zinc Finger"/>
    <property type="match status" value="8"/>
</dbReference>
<evidence type="ECO:0000256" key="8">
    <source>
        <dbReference type="ARBA" id="ARBA00023163"/>
    </source>
</evidence>
<dbReference type="PANTHER" id="PTHR24384:SF218">
    <property type="entry name" value="ZINC FINGER PROTEIN 502"/>
    <property type="match status" value="1"/>
</dbReference>
<feature type="compositionally biased region" description="Basic and acidic residues" evidence="10">
    <location>
        <begin position="1108"/>
        <end position="1134"/>
    </location>
</feature>
<dbReference type="SMART" id="SM00384">
    <property type="entry name" value="AT_hook"/>
    <property type="match status" value="4"/>
</dbReference>
<feature type="compositionally biased region" description="Polar residues" evidence="10">
    <location>
        <begin position="1365"/>
        <end position="1379"/>
    </location>
</feature>
<feature type="domain" description="C2H2-type" evidence="11">
    <location>
        <begin position="2060"/>
        <end position="2087"/>
    </location>
</feature>
<feature type="compositionally biased region" description="Polar residues" evidence="10">
    <location>
        <begin position="448"/>
        <end position="484"/>
    </location>
</feature>
<evidence type="ECO:0000256" key="6">
    <source>
        <dbReference type="ARBA" id="ARBA00023015"/>
    </source>
</evidence>
<feature type="domain" description="C2H2-type" evidence="11">
    <location>
        <begin position="2590"/>
        <end position="2617"/>
    </location>
</feature>
<dbReference type="FunFam" id="3.30.160.60:FF:000446">
    <property type="entry name" value="Zinc finger protein"/>
    <property type="match status" value="1"/>
</dbReference>
<keyword evidence="3" id="KW-0677">Repeat</keyword>
<reference evidence="12" key="2">
    <citation type="submission" date="2025-09" db="UniProtKB">
        <authorList>
            <consortium name="Ensembl"/>
        </authorList>
    </citation>
    <scope>IDENTIFICATION</scope>
</reference>